<name>A0A7W2M3H7_9FLAO</name>
<dbReference type="PANTHER" id="PTHR40980:SF4">
    <property type="entry name" value="TONB-DEPENDENT RECEPTOR-LIKE BETA-BARREL DOMAIN-CONTAINING PROTEIN"/>
    <property type="match status" value="1"/>
</dbReference>
<dbReference type="PANTHER" id="PTHR40980">
    <property type="entry name" value="PLUG DOMAIN-CONTAINING PROTEIN"/>
    <property type="match status" value="1"/>
</dbReference>
<dbReference type="RefSeq" id="WP_182202935.1">
    <property type="nucleotide sequence ID" value="NZ_JACGLT010000002.1"/>
</dbReference>
<dbReference type="SUPFAM" id="SSF56935">
    <property type="entry name" value="Porins"/>
    <property type="match status" value="1"/>
</dbReference>
<evidence type="ECO:0000256" key="4">
    <source>
        <dbReference type="SAM" id="SignalP"/>
    </source>
</evidence>
<sequence>MKDFFDTYLLLCLILISSIGFAQDYAISGITGDIDGRPVAFANVILMKAVDSTVVKGVSTNEKGYFRLNKLASDTYLMRFSFIGFNDVYKSVMVDQELDLGVIVLHESSEELDEVNIIVKKPTLKKEVDRLIFNVENTALIEGNMFDVLKSTPGILVLDNSIQVKNASPTVYINDKKVHLSNEELVQLLESSSANSIKSVEVITNPSAKYDAESGAVINIVMSKNLVTGYRGNVFANFTQGVFPRYDGGMSHFFKNEKIDFFANYTYSHDKINRGQEDVINYLDGAGNIDQTFKSETNRNTWSRTHNFNFNFDYSINEKNTLSLSSNMLVLPYFEYKIKNNTDVYDASQNLDYYFDANNLSDDDKYNLGFDLDFVHQFEKAGEKLSANVHFTTYNYNRNQNVKSNYFDSDNSFLTSTAYRTDNHQDTKIYTAKVDYNLPIGEASSLEIGAKGSNIQSASDITQFDIVNGTETIDPNNTNAFDYDETIYAGYVNYAKDWEKLSLTAGLRAEKTLVEGHSAFDNVTNTQDYLEWFPTASLNYAFSDSFSLYTNYKRSIGRPDYQSLNPFQFYLNDVTIVTGNPNLQPVVVNNVVLGTSLGQGVYTIEAYYKTYDNNIFELPLQDNVNNIVTYTPLNLDKTVEYGLDFITFFNVVDRWSVYFVTSFYNAEDQGIIDGSEFKKDQWSNYSVLSNDITFLKDRSLNANFTLVYLSKSISGFREVKDILMSNLSISKKILKNKATISLVATDLFNTQDFDIRSHYLNQNNSTFFDQDTRTIKLGFRYNFGNTNLETNQRQVIEAETERLEKKEN</sequence>
<evidence type="ECO:0000259" key="5">
    <source>
        <dbReference type="Pfam" id="PF14905"/>
    </source>
</evidence>
<dbReference type="Pfam" id="PF13715">
    <property type="entry name" value="CarbopepD_reg_2"/>
    <property type="match status" value="1"/>
</dbReference>
<feature type="signal peptide" evidence="4">
    <location>
        <begin position="1"/>
        <end position="22"/>
    </location>
</feature>
<gene>
    <name evidence="6" type="ORF">H3Z82_04490</name>
</gene>
<dbReference type="AlphaFoldDB" id="A0A7W2M3H7"/>
<keyword evidence="4" id="KW-0732">Signal</keyword>
<dbReference type="Gene3D" id="2.60.40.1120">
    <property type="entry name" value="Carboxypeptidase-like, regulatory domain"/>
    <property type="match status" value="1"/>
</dbReference>
<dbReference type="Pfam" id="PF14905">
    <property type="entry name" value="OMP_b-brl_3"/>
    <property type="match status" value="1"/>
</dbReference>
<evidence type="ECO:0000313" key="6">
    <source>
        <dbReference type="EMBL" id="MBA6151980.1"/>
    </source>
</evidence>
<dbReference type="InterPro" id="IPR041700">
    <property type="entry name" value="OMP_b-brl_3"/>
</dbReference>
<keyword evidence="3" id="KW-0998">Cell outer membrane</keyword>
<comment type="caution">
    <text evidence="6">The sequence shown here is derived from an EMBL/GenBank/DDBJ whole genome shotgun (WGS) entry which is preliminary data.</text>
</comment>
<evidence type="ECO:0000256" key="3">
    <source>
        <dbReference type="ARBA" id="ARBA00023237"/>
    </source>
</evidence>
<dbReference type="InterPro" id="IPR008969">
    <property type="entry name" value="CarboxyPept-like_regulatory"/>
</dbReference>
<proteinExistence type="predicted"/>
<feature type="chain" id="PRO_5030616930" evidence="4">
    <location>
        <begin position="23"/>
        <end position="808"/>
    </location>
</feature>
<dbReference type="EMBL" id="JACGLT010000002">
    <property type="protein sequence ID" value="MBA6151980.1"/>
    <property type="molecule type" value="Genomic_DNA"/>
</dbReference>
<dbReference type="Proteomes" id="UP000541857">
    <property type="component" value="Unassembled WGS sequence"/>
</dbReference>
<accession>A0A7W2M3H7</accession>
<reference evidence="6 7" key="1">
    <citation type="submission" date="2020-07" db="EMBL/GenBank/DDBJ databases">
        <title>Bacterium isolated from marine sediment.</title>
        <authorList>
            <person name="Shang D."/>
        </authorList>
    </citation>
    <scope>NUCLEOTIDE SEQUENCE [LARGE SCALE GENOMIC DNA]</scope>
    <source>
        <strain evidence="6 7">F6074</strain>
    </source>
</reference>
<feature type="domain" description="Outer membrane protein beta-barrel" evidence="5">
    <location>
        <begin position="376"/>
        <end position="781"/>
    </location>
</feature>
<dbReference type="SUPFAM" id="SSF49464">
    <property type="entry name" value="Carboxypeptidase regulatory domain-like"/>
    <property type="match status" value="1"/>
</dbReference>
<keyword evidence="7" id="KW-1185">Reference proteome</keyword>
<comment type="subcellular location">
    <subcellularLocation>
        <location evidence="1">Cell outer membrane</location>
    </subcellularLocation>
</comment>
<dbReference type="GO" id="GO:0009279">
    <property type="term" value="C:cell outer membrane"/>
    <property type="evidence" value="ECO:0007669"/>
    <property type="project" value="UniProtKB-SubCell"/>
</dbReference>
<evidence type="ECO:0000313" key="7">
    <source>
        <dbReference type="Proteomes" id="UP000541857"/>
    </source>
</evidence>
<evidence type="ECO:0000256" key="2">
    <source>
        <dbReference type="ARBA" id="ARBA00023136"/>
    </source>
</evidence>
<keyword evidence="2" id="KW-0472">Membrane</keyword>
<dbReference type="Gene3D" id="2.40.170.20">
    <property type="entry name" value="TonB-dependent receptor, beta-barrel domain"/>
    <property type="match status" value="1"/>
</dbReference>
<protein>
    <submittedName>
        <fullName evidence="6">TonB-dependent receptor</fullName>
    </submittedName>
</protein>
<dbReference type="InterPro" id="IPR036942">
    <property type="entry name" value="Beta-barrel_TonB_sf"/>
</dbReference>
<keyword evidence="6" id="KW-0675">Receptor</keyword>
<evidence type="ECO:0000256" key="1">
    <source>
        <dbReference type="ARBA" id="ARBA00004442"/>
    </source>
</evidence>
<organism evidence="6 7">
    <name type="scientific">Gelidibacter maritimus</name>
    <dbReference type="NCBI Taxonomy" id="2761487"/>
    <lineage>
        <taxon>Bacteria</taxon>
        <taxon>Pseudomonadati</taxon>
        <taxon>Bacteroidota</taxon>
        <taxon>Flavobacteriia</taxon>
        <taxon>Flavobacteriales</taxon>
        <taxon>Flavobacteriaceae</taxon>
        <taxon>Gelidibacter</taxon>
    </lineage>
</organism>